<evidence type="ECO:0000256" key="8">
    <source>
        <dbReference type="ARBA" id="ARBA00064368"/>
    </source>
</evidence>
<dbReference type="InterPro" id="IPR019533">
    <property type="entry name" value="Peptidase_S26"/>
</dbReference>
<keyword evidence="11" id="KW-0645">Protease</keyword>
<name>A0A199VX86_ANACO</name>
<keyword evidence="2" id="KW-0999">Mitochondrion inner membrane</keyword>
<evidence type="ECO:0000256" key="9">
    <source>
        <dbReference type="PIRSR" id="PIRSR600223-1"/>
    </source>
</evidence>
<reference evidence="11 12" key="1">
    <citation type="journal article" date="2016" name="DNA Res.">
        <title>The draft genome of MD-2 pineapple using hybrid error correction of long reads.</title>
        <authorList>
            <person name="Redwan R.M."/>
            <person name="Saidin A."/>
            <person name="Kumar S.V."/>
        </authorList>
    </citation>
    <scope>NUCLEOTIDE SEQUENCE [LARGE SCALE GENOMIC DNA]</scope>
    <source>
        <strain evidence="12">cv. MD2</strain>
        <tissue evidence="11">Leaf</tissue>
    </source>
</reference>
<comment type="subcellular location">
    <subcellularLocation>
        <location evidence="1">Mitochondrion inner membrane</location>
    </subcellularLocation>
</comment>
<dbReference type="InterPro" id="IPR036286">
    <property type="entry name" value="LexA/Signal_pep-like_sf"/>
</dbReference>
<dbReference type="InterPro" id="IPR000223">
    <property type="entry name" value="Pept_S26A_signal_pept_1"/>
</dbReference>
<dbReference type="PRINTS" id="PR00727">
    <property type="entry name" value="LEADERPTASE"/>
</dbReference>
<evidence type="ECO:0000256" key="6">
    <source>
        <dbReference type="ARBA" id="ARBA00038445"/>
    </source>
</evidence>
<feature type="domain" description="Peptidase S26" evidence="10">
    <location>
        <begin position="128"/>
        <end position="168"/>
    </location>
</feature>
<dbReference type="CDD" id="cd06530">
    <property type="entry name" value="S26_SPase_I"/>
    <property type="match status" value="1"/>
</dbReference>
<feature type="active site" evidence="9">
    <location>
        <position position="61"/>
    </location>
</feature>
<dbReference type="Gene3D" id="2.10.109.10">
    <property type="entry name" value="Umud Fragment, subunit A"/>
    <property type="match status" value="1"/>
</dbReference>
<evidence type="ECO:0000256" key="4">
    <source>
        <dbReference type="ARBA" id="ARBA00023128"/>
    </source>
</evidence>
<evidence type="ECO:0000256" key="7">
    <source>
        <dbReference type="ARBA" id="ARBA00054895"/>
    </source>
</evidence>
<evidence type="ECO:0000259" key="10">
    <source>
        <dbReference type="Pfam" id="PF10502"/>
    </source>
</evidence>
<dbReference type="FunFam" id="2.10.109.10:FF:000014">
    <property type="entry name" value="Inner membrane protease subunit 1"/>
    <property type="match status" value="1"/>
</dbReference>
<gene>
    <name evidence="11" type="ORF">ACMD2_05625</name>
</gene>
<dbReference type="EMBL" id="LSRQ01000643">
    <property type="protein sequence ID" value="OAY81598.1"/>
    <property type="molecule type" value="Genomic_DNA"/>
</dbReference>
<proteinExistence type="inferred from homology"/>
<evidence type="ECO:0000313" key="12">
    <source>
        <dbReference type="Proteomes" id="UP000092600"/>
    </source>
</evidence>
<accession>A0A199VX86</accession>
<keyword evidence="3" id="KW-0378">Hydrolase</keyword>
<feature type="active site" evidence="9">
    <location>
        <position position="105"/>
    </location>
</feature>
<dbReference type="AlphaFoldDB" id="A0A199VX86"/>
<dbReference type="GO" id="GO:0006465">
    <property type="term" value="P:signal peptide processing"/>
    <property type="evidence" value="ECO:0007669"/>
    <property type="project" value="InterPro"/>
</dbReference>
<dbReference type="GO" id="GO:0042720">
    <property type="term" value="C:mitochondrial inner membrane peptidase complex"/>
    <property type="evidence" value="ECO:0007669"/>
    <property type="project" value="TreeGrafter"/>
</dbReference>
<evidence type="ECO:0000313" key="11">
    <source>
        <dbReference type="EMBL" id="OAY81598.1"/>
    </source>
</evidence>
<comment type="function">
    <text evidence="7">Catalyzes the removal of transit peptides required for the targeting of proteins from the mitochondrial matrix, across the inner membrane, into the inter-membrane space.</text>
</comment>
<dbReference type="PANTHER" id="PTHR12383:SF16">
    <property type="entry name" value="MITOCHONDRIAL INNER MEMBRANE PROTEASE SUBUNIT 1"/>
    <property type="match status" value="1"/>
</dbReference>
<dbReference type="GO" id="GO:0006627">
    <property type="term" value="P:protein processing involved in protein targeting to mitochondrion"/>
    <property type="evidence" value="ECO:0007669"/>
    <property type="project" value="TreeGrafter"/>
</dbReference>
<comment type="caution">
    <text evidence="11">The sequence shown here is derived from an EMBL/GenBank/DDBJ whole genome shotgun (WGS) entry which is preliminary data.</text>
</comment>
<comment type="subunit">
    <text evidence="8">Heterodimer of 2 subunits, IMP1A/B and IMP12.</text>
</comment>
<sequence length="243" mass="26406">MSLGSRAAAVFGGAARRAAAIPWRGIVSDSLSRAFLVAKTLCAVHVVNAHLCGVAFVLGPSMLPTMNLTGDVVAVDRITARWGSVAVGDVVLLLSPENPRKTVAKRIMGLEGDAVTYLVDPAKGDESKTAVVPKGHVWVQGDNIYASRDSRQFGPVPYGLIQGRIFCRVKRTPFESIISGHQKVLDLSVKRRSSVESSFCQFASISAIYKHVCWYNCCYLTITAGRTDRPCFCNESCFDMKFL</sequence>
<dbReference type="GO" id="GO:0004252">
    <property type="term" value="F:serine-type endopeptidase activity"/>
    <property type="evidence" value="ECO:0007669"/>
    <property type="project" value="InterPro"/>
</dbReference>
<dbReference type="SUPFAM" id="SSF51306">
    <property type="entry name" value="LexA/Signal peptidase"/>
    <property type="match status" value="1"/>
</dbReference>
<comment type="similarity">
    <text evidence="6">Belongs to the peptidase S26 family. IMP1 subfamily.</text>
</comment>
<keyword evidence="5" id="KW-0472">Membrane</keyword>
<evidence type="ECO:0000256" key="1">
    <source>
        <dbReference type="ARBA" id="ARBA00004273"/>
    </source>
</evidence>
<dbReference type="Proteomes" id="UP000092600">
    <property type="component" value="Unassembled WGS sequence"/>
</dbReference>
<dbReference type="STRING" id="4615.A0A199VX86"/>
<dbReference type="Pfam" id="PF10502">
    <property type="entry name" value="Peptidase_S26"/>
    <property type="match status" value="2"/>
</dbReference>
<feature type="domain" description="Peptidase S26" evidence="10">
    <location>
        <begin position="38"/>
        <end position="117"/>
    </location>
</feature>
<organism evidence="11 12">
    <name type="scientific">Ananas comosus</name>
    <name type="common">Pineapple</name>
    <name type="synonym">Ananas ananas</name>
    <dbReference type="NCBI Taxonomy" id="4615"/>
    <lineage>
        <taxon>Eukaryota</taxon>
        <taxon>Viridiplantae</taxon>
        <taxon>Streptophyta</taxon>
        <taxon>Embryophyta</taxon>
        <taxon>Tracheophyta</taxon>
        <taxon>Spermatophyta</taxon>
        <taxon>Magnoliopsida</taxon>
        <taxon>Liliopsida</taxon>
        <taxon>Poales</taxon>
        <taxon>Bromeliaceae</taxon>
        <taxon>Bromelioideae</taxon>
        <taxon>Ananas</taxon>
    </lineage>
</organism>
<evidence type="ECO:0000256" key="2">
    <source>
        <dbReference type="ARBA" id="ARBA00022792"/>
    </source>
</evidence>
<dbReference type="InterPro" id="IPR052064">
    <property type="entry name" value="Mito_IMP1_subunit"/>
</dbReference>
<dbReference type="PANTHER" id="PTHR12383">
    <property type="entry name" value="PROTEASE FAMILY S26 MITOCHONDRIAL INNER MEMBRANE PROTEASE-RELATED"/>
    <property type="match status" value="1"/>
</dbReference>
<keyword evidence="4" id="KW-0496">Mitochondrion</keyword>
<protein>
    <submittedName>
        <fullName evidence="11">Mitochondrial inner membrane protease subunit 1</fullName>
    </submittedName>
</protein>
<evidence type="ECO:0000256" key="3">
    <source>
        <dbReference type="ARBA" id="ARBA00022801"/>
    </source>
</evidence>
<evidence type="ECO:0000256" key="5">
    <source>
        <dbReference type="ARBA" id="ARBA00023136"/>
    </source>
</evidence>